<accession>A0A2N0Z6F6</accession>
<protein>
    <recommendedName>
        <fullName evidence="1">DUF403 domain-containing protein</fullName>
    </recommendedName>
</protein>
<feature type="domain" description="DUF403" evidence="1">
    <location>
        <begin position="1"/>
        <end position="312"/>
    </location>
</feature>
<reference evidence="2 3" key="1">
    <citation type="journal article" date="2003" name="Int. J. Syst. Evol. Microbiol.">
        <title>Bacillus nealsonii sp. nov., isolated from a spacecraft-assembly facility, whose spores are gamma-radiation resistant.</title>
        <authorList>
            <person name="Venkateswaran K."/>
            <person name="Kempf M."/>
            <person name="Chen F."/>
            <person name="Satomi M."/>
            <person name="Nicholson W."/>
            <person name="Kern R."/>
        </authorList>
    </citation>
    <scope>NUCLEOTIDE SEQUENCE [LARGE SCALE GENOMIC DNA]</scope>
    <source>
        <strain evidence="2 3">FO-92</strain>
    </source>
</reference>
<dbReference type="InterPro" id="IPR051680">
    <property type="entry name" value="ATP-dep_Glu-Cys_Ligase-2"/>
</dbReference>
<keyword evidence="3" id="KW-1185">Reference proteome</keyword>
<dbReference type="AlphaFoldDB" id="A0A2N0Z6F6"/>
<gene>
    <name evidence="2" type="ORF">CWS01_03110</name>
</gene>
<evidence type="ECO:0000259" key="1">
    <source>
        <dbReference type="Pfam" id="PF04168"/>
    </source>
</evidence>
<dbReference type="InterPro" id="IPR007296">
    <property type="entry name" value="DUF403"/>
</dbReference>
<dbReference type="OrthoDB" id="9803532at2"/>
<dbReference type="EMBL" id="PISE01000007">
    <property type="protein sequence ID" value="PKG25101.1"/>
    <property type="molecule type" value="Genomic_DNA"/>
</dbReference>
<proteinExistence type="predicted"/>
<evidence type="ECO:0000313" key="2">
    <source>
        <dbReference type="EMBL" id="PKG25101.1"/>
    </source>
</evidence>
<organism evidence="2 3">
    <name type="scientific">Niallia nealsonii</name>
    <dbReference type="NCBI Taxonomy" id="115979"/>
    <lineage>
        <taxon>Bacteria</taxon>
        <taxon>Bacillati</taxon>
        <taxon>Bacillota</taxon>
        <taxon>Bacilli</taxon>
        <taxon>Bacillales</taxon>
        <taxon>Bacillaceae</taxon>
        <taxon>Niallia</taxon>
    </lineage>
</organism>
<comment type="caution">
    <text evidence="2">The sequence shown here is derived from an EMBL/GenBank/DDBJ whole genome shotgun (WGS) entry which is preliminary data.</text>
</comment>
<name>A0A2N0Z6F6_9BACI</name>
<sequence>MLSRVADSLYWIAQNMERADSMAKLLSVRLVSILENQDPLLGTENDWKEVIEITSNKEDYQALYTQYDRESVIHYVGFAKENSNSIYSCIKIARENAKMIREMIPIELWEVINELYLQIQKFSFSVVRTEELNNYFKSINEKYFLFQGIISGLMSREEGYLFIIFGKYLEVIRKLACTLDVYYNQKRTERFDKEGIHYHYWSSVLSSLSGYDSYIQKYQASMDPVKIVNYLLFDDSLPRSVSYSVQQLVNAFQTLEHRQVNGYSEKLYAVLEELNKEVRCKSVDQLPDSLHKYCQRLQSLCDSIGLAIMETYYLGEISPR</sequence>
<dbReference type="Pfam" id="PF04168">
    <property type="entry name" value="Alpha-E"/>
    <property type="match status" value="1"/>
</dbReference>
<evidence type="ECO:0000313" key="3">
    <source>
        <dbReference type="Proteomes" id="UP000233375"/>
    </source>
</evidence>
<dbReference type="PANTHER" id="PTHR34595">
    <property type="entry name" value="BLR5612 PROTEIN"/>
    <property type="match status" value="1"/>
</dbReference>
<dbReference type="Proteomes" id="UP000233375">
    <property type="component" value="Unassembled WGS sequence"/>
</dbReference>
<dbReference type="RefSeq" id="WP_101175588.1">
    <property type="nucleotide sequence ID" value="NZ_PISE01000007.1"/>
</dbReference>
<dbReference type="PANTHER" id="PTHR34595:SF7">
    <property type="entry name" value="SLL1039 PROTEIN"/>
    <property type="match status" value="1"/>
</dbReference>